<feature type="transmembrane region" description="Helical" evidence="9">
    <location>
        <begin position="87"/>
        <end position="105"/>
    </location>
</feature>
<dbReference type="Pfam" id="PF00520">
    <property type="entry name" value="Ion_trans"/>
    <property type="match status" value="1"/>
</dbReference>
<dbReference type="Proteomes" id="UP001159405">
    <property type="component" value="Unassembled WGS sequence"/>
</dbReference>
<dbReference type="PANTHER" id="PTHR10117:SF54">
    <property type="entry name" value="TRANSIENT RECEPTOR POTENTIAL-GAMMA PROTEIN"/>
    <property type="match status" value="1"/>
</dbReference>
<organism evidence="11 12">
    <name type="scientific">Porites lobata</name>
    <dbReference type="NCBI Taxonomy" id="104759"/>
    <lineage>
        <taxon>Eukaryota</taxon>
        <taxon>Metazoa</taxon>
        <taxon>Cnidaria</taxon>
        <taxon>Anthozoa</taxon>
        <taxon>Hexacorallia</taxon>
        <taxon>Scleractinia</taxon>
        <taxon>Fungiina</taxon>
        <taxon>Poritidae</taxon>
        <taxon>Porites</taxon>
    </lineage>
</organism>
<keyword evidence="2" id="KW-0813">Transport</keyword>
<keyword evidence="7" id="KW-0407">Ion channel</keyword>
<evidence type="ECO:0000256" key="6">
    <source>
        <dbReference type="ARBA" id="ARBA00023136"/>
    </source>
</evidence>
<keyword evidence="6 9" id="KW-0472">Membrane</keyword>
<keyword evidence="5" id="KW-0406">Ion transport</keyword>
<dbReference type="PANTHER" id="PTHR10117">
    <property type="entry name" value="TRANSIENT RECEPTOR POTENTIAL CHANNEL"/>
    <property type="match status" value="1"/>
</dbReference>
<evidence type="ECO:0000256" key="3">
    <source>
        <dbReference type="ARBA" id="ARBA00022692"/>
    </source>
</evidence>
<evidence type="ECO:0000256" key="7">
    <source>
        <dbReference type="ARBA" id="ARBA00023303"/>
    </source>
</evidence>
<feature type="compositionally biased region" description="Acidic residues" evidence="8">
    <location>
        <begin position="301"/>
        <end position="311"/>
    </location>
</feature>
<reference evidence="11 12" key="1">
    <citation type="submission" date="2022-05" db="EMBL/GenBank/DDBJ databases">
        <authorList>
            <consortium name="Genoscope - CEA"/>
            <person name="William W."/>
        </authorList>
    </citation>
    <scope>NUCLEOTIDE SEQUENCE [LARGE SCALE GENOMIC DNA]</scope>
</reference>
<dbReference type="InterPro" id="IPR005821">
    <property type="entry name" value="Ion_trans_dom"/>
</dbReference>
<gene>
    <name evidence="11" type="ORF">PLOB_00020768</name>
</gene>
<evidence type="ECO:0000256" key="5">
    <source>
        <dbReference type="ARBA" id="ARBA00023065"/>
    </source>
</evidence>
<keyword evidence="3 9" id="KW-0812">Transmembrane</keyword>
<dbReference type="PRINTS" id="PR01097">
    <property type="entry name" value="TRNSRECEPTRP"/>
</dbReference>
<dbReference type="InterPro" id="IPR002153">
    <property type="entry name" value="TRPC_channel"/>
</dbReference>
<dbReference type="EMBL" id="CALNXK010000239">
    <property type="protein sequence ID" value="CAH3178437.1"/>
    <property type="molecule type" value="Genomic_DNA"/>
</dbReference>
<comment type="subcellular location">
    <subcellularLocation>
        <location evidence="1">Membrane</location>
        <topology evidence="1">Multi-pass membrane protein</topology>
    </subcellularLocation>
</comment>
<feature type="transmembrane region" description="Helical" evidence="9">
    <location>
        <begin position="44"/>
        <end position="67"/>
    </location>
</feature>
<evidence type="ECO:0000256" key="1">
    <source>
        <dbReference type="ARBA" id="ARBA00004141"/>
    </source>
</evidence>
<feature type="region of interest" description="Disordered" evidence="8">
    <location>
        <begin position="286"/>
        <end position="313"/>
    </location>
</feature>
<protein>
    <recommendedName>
        <fullName evidence="10">Ion transport domain-containing protein</fullName>
    </recommendedName>
</protein>
<feature type="transmembrane region" description="Helical" evidence="9">
    <location>
        <begin position="167"/>
        <end position="188"/>
    </location>
</feature>
<evidence type="ECO:0000313" key="12">
    <source>
        <dbReference type="Proteomes" id="UP001159405"/>
    </source>
</evidence>
<evidence type="ECO:0000256" key="9">
    <source>
        <dbReference type="SAM" id="Phobius"/>
    </source>
</evidence>
<evidence type="ECO:0000256" key="8">
    <source>
        <dbReference type="SAM" id="MobiDB-lite"/>
    </source>
</evidence>
<evidence type="ECO:0000313" key="11">
    <source>
        <dbReference type="EMBL" id="CAH3178437.1"/>
    </source>
</evidence>
<comment type="caution">
    <text evidence="11">The sequence shown here is derived from an EMBL/GenBank/DDBJ whole genome shotgun (WGS) entry which is preliminary data.</text>
</comment>
<keyword evidence="12" id="KW-1185">Reference proteome</keyword>
<evidence type="ECO:0000259" key="10">
    <source>
        <dbReference type="Pfam" id="PF00520"/>
    </source>
</evidence>
<accession>A0ABN8RHE8</accession>
<evidence type="ECO:0000256" key="4">
    <source>
        <dbReference type="ARBA" id="ARBA00022989"/>
    </source>
</evidence>
<evidence type="ECO:0000256" key="2">
    <source>
        <dbReference type="ARBA" id="ARBA00022448"/>
    </source>
</evidence>
<proteinExistence type="predicted"/>
<sequence length="357" mass="40662">MIISYVLAAVLWIVGYASLARDAHDWTVSLSKLQDASSVGPYHLLLLSNSFYAFAVLLTFFEASHLLQVDSTLGPLHLSLMKMTKDIVRFFALFALNFCAFALAMRKLYSQYVQLTAAQVAKSTCTCSFNRIEGTVETLFWALFGHVEFFAFKTDENSKITMVTGQILFAVYSLASILVVLNLLIAMLNNSYKKVDKEKDTKFKFARTRLWMYYISEVSPLPPPFNLIPVEKIASAVRWLARRYNWVKKCLGCIKAEEITSDTVKTNQKRRRVVIKNLIHRYFSGKQNTVRKEPDKNTAPSDEDTPEEEDEVQTKLMEVTKTLQSLPKAVHQFRRKTPAGKIAIPNQETEIKDRASS</sequence>
<keyword evidence="4 9" id="KW-1133">Transmembrane helix</keyword>
<feature type="region of interest" description="Disordered" evidence="8">
    <location>
        <begin position="334"/>
        <end position="357"/>
    </location>
</feature>
<feature type="domain" description="Ion transport" evidence="10">
    <location>
        <begin position="33"/>
        <end position="199"/>
    </location>
</feature>
<name>A0ABN8RHE8_9CNID</name>